<comment type="caution">
    <text evidence="9">The sequence shown here is derived from an EMBL/GenBank/DDBJ whole genome shotgun (WGS) entry which is preliminary data.</text>
</comment>
<dbReference type="Proteomes" id="UP000660262">
    <property type="component" value="Unassembled WGS sequence"/>
</dbReference>
<evidence type="ECO:0000313" key="10">
    <source>
        <dbReference type="Proteomes" id="UP000660262"/>
    </source>
</evidence>
<evidence type="ECO:0000256" key="6">
    <source>
        <dbReference type="ARBA" id="ARBA00023136"/>
    </source>
</evidence>
<dbReference type="AlphaFoldDB" id="A0A830HY90"/>
<keyword evidence="5 8" id="KW-1133">Transmembrane helix</keyword>
<organism evidence="9 10">
    <name type="scientific">Pycnococcus provasolii</name>
    <dbReference type="NCBI Taxonomy" id="41880"/>
    <lineage>
        <taxon>Eukaryota</taxon>
        <taxon>Viridiplantae</taxon>
        <taxon>Chlorophyta</taxon>
        <taxon>Pseudoscourfieldiophyceae</taxon>
        <taxon>Pseudoscourfieldiales</taxon>
        <taxon>Pycnococcaceae</taxon>
        <taxon>Pycnococcus</taxon>
    </lineage>
</organism>
<evidence type="ECO:0000256" key="8">
    <source>
        <dbReference type="SAM" id="Phobius"/>
    </source>
</evidence>
<keyword evidence="6 8" id="KW-0472">Membrane</keyword>
<dbReference type="Pfam" id="PF00854">
    <property type="entry name" value="PTR2"/>
    <property type="match status" value="1"/>
</dbReference>
<evidence type="ECO:0000256" key="2">
    <source>
        <dbReference type="ARBA" id="ARBA00022448"/>
    </source>
</evidence>
<dbReference type="GO" id="GO:1904680">
    <property type="term" value="F:peptide transmembrane transporter activity"/>
    <property type="evidence" value="ECO:0007669"/>
    <property type="project" value="InterPro"/>
</dbReference>
<dbReference type="EMBL" id="BNJQ01000035">
    <property type="protein sequence ID" value="GHP11555.1"/>
    <property type="molecule type" value="Genomic_DNA"/>
</dbReference>
<name>A0A830HY90_9CHLO</name>
<proteinExistence type="inferred from homology"/>
<feature type="transmembrane region" description="Helical" evidence="8">
    <location>
        <begin position="440"/>
        <end position="461"/>
    </location>
</feature>
<keyword evidence="10" id="KW-1185">Reference proteome</keyword>
<reference evidence="9" key="1">
    <citation type="submission" date="2020-10" db="EMBL/GenBank/DDBJ databases">
        <title>Unveiling of a novel bifunctional photoreceptor, Dualchrome1, isolated from a cosmopolitan green alga.</title>
        <authorList>
            <person name="Suzuki S."/>
            <person name="Kawachi M."/>
        </authorList>
    </citation>
    <scope>NUCLEOTIDE SEQUENCE</scope>
    <source>
        <strain evidence="9">NIES 2893</strain>
    </source>
</reference>
<dbReference type="PROSITE" id="PS01023">
    <property type="entry name" value="PTR2_2"/>
    <property type="match status" value="1"/>
</dbReference>
<feature type="transmembrane region" description="Helical" evidence="8">
    <location>
        <begin position="528"/>
        <end position="552"/>
    </location>
</feature>
<sequence length="653" mass="69213">MTAPADARASSAATAAVGQPAVGGGAVAEEENVRLLDASGAPTIPPPPTSTSSRSRLCGSRHPVGLLVLFATEACERFSYYGMRALLVLYMIHVLFRRDYEEATPWGMGIAKAIFGDPDDPSKVARAGGERAYSCPGSAIPCAREIEVQALASRVYGTYTALVYLTPVAGGAIADRYTGQRFMVLLGGFLMAIGHFLMAFPKAFFLALFFLVMGNGAFKPNCTVQLGRLYRLSGSAQSQLRQTAFNLFYLGINVGAFFAPIIVGALRAMRGNATAEYCDSSGKTCLISADADINGYHAGFTAAGIGMCISLVIYVAGSAHLAPDDIPPPNLQRTWLALRRTASRLRGKPAHHEKDFLSTVSDGSSAVPSASTSMPSHPPMSTMIWQHRHRIAAFAAMVLLVVLFWGVYEQGGNTVQLFASTEADRNLFHRFTVPSEWVQAINPLFIILFTPMMSVISNMLAKTSSSSSSSNSAPRPRWRCQEPHALTKMSVGCMLTAAAQVIMAMAAAAVRVRRDPDGTPVFLSKAPLWMLVVAIAVQTVGELLVSPVGLNFTTTVAPAGMTSFFVGIWMTASFFGNFLAGMLGTLYGAFEGTQSDGEVQGQHAPFFLLLASLAAGNAALLFLVRAALRKYLDAAPAASSSSSAASSSTGTGV</sequence>
<comment type="similarity">
    <text evidence="7">Belongs to the major facilitator superfamily. Proton-dependent oligopeptide transporter (POT/PTR) (TC 2.A.17) family.</text>
</comment>
<keyword evidence="3" id="KW-1003">Cell membrane</keyword>
<dbReference type="Gene3D" id="1.20.1250.20">
    <property type="entry name" value="MFS general substrate transporter like domains"/>
    <property type="match status" value="2"/>
</dbReference>
<dbReference type="InterPro" id="IPR050171">
    <property type="entry name" value="MFS_Transporters"/>
</dbReference>
<dbReference type="PANTHER" id="PTHR23517:SF15">
    <property type="entry name" value="PROTON-DEPENDENT OLIGOPEPTIDE FAMILY TRANSPORT PROTEIN"/>
    <property type="match status" value="1"/>
</dbReference>
<dbReference type="InterPro" id="IPR036259">
    <property type="entry name" value="MFS_trans_sf"/>
</dbReference>
<keyword evidence="2 7" id="KW-0813">Transport</keyword>
<feature type="transmembrane region" description="Helical" evidence="8">
    <location>
        <begin position="606"/>
        <end position="624"/>
    </location>
</feature>
<evidence type="ECO:0000256" key="7">
    <source>
        <dbReference type="RuleBase" id="RU003755"/>
    </source>
</evidence>
<evidence type="ECO:0000256" key="5">
    <source>
        <dbReference type="ARBA" id="ARBA00022989"/>
    </source>
</evidence>
<feature type="transmembrane region" description="Helical" evidence="8">
    <location>
        <begin position="247"/>
        <end position="266"/>
    </location>
</feature>
<comment type="subcellular location">
    <subcellularLocation>
        <location evidence="1">Cell membrane</location>
        <topology evidence="1">Multi-pass membrane protein</topology>
    </subcellularLocation>
    <subcellularLocation>
        <location evidence="7">Membrane</location>
        <topology evidence="7">Multi-pass membrane protein</topology>
    </subcellularLocation>
</comment>
<dbReference type="InterPro" id="IPR000109">
    <property type="entry name" value="POT_fam"/>
</dbReference>
<dbReference type="CDD" id="cd17346">
    <property type="entry name" value="MFS_DtpA_like"/>
    <property type="match status" value="1"/>
</dbReference>
<keyword evidence="4 7" id="KW-0812">Transmembrane</keyword>
<accession>A0A830HY90</accession>
<dbReference type="GO" id="GO:0006857">
    <property type="term" value="P:oligopeptide transport"/>
    <property type="evidence" value="ECO:0007669"/>
    <property type="project" value="InterPro"/>
</dbReference>
<dbReference type="GO" id="GO:0005886">
    <property type="term" value="C:plasma membrane"/>
    <property type="evidence" value="ECO:0007669"/>
    <property type="project" value="UniProtKB-SubCell"/>
</dbReference>
<feature type="transmembrane region" description="Helical" evidence="8">
    <location>
        <begin position="182"/>
        <end position="211"/>
    </location>
</feature>
<feature type="transmembrane region" description="Helical" evidence="8">
    <location>
        <begin position="391"/>
        <end position="408"/>
    </location>
</feature>
<dbReference type="SUPFAM" id="SSF103473">
    <property type="entry name" value="MFS general substrate transporter"/>
    <property type="match status" value="1"/>
</dbReference>
<dbReference type="InterPro" id="IPR018456">
    <property type="entry name" value="PTR2_symporter_CS"/>
</dbReference>
<feature type="transmembrane region" description="Helical" evidence="8">
    <location>
        <begin position="485"/>
        <end position="508"/>
    </location>
</feature>
<evidence type="ECO:0000256" key="3">
    <source>
        <dbReference type="ARBA" id="ARBA00022475"/>
    </source>
</evidence>
<gene>
    <name evidence="9" type="ORF">PPROV_001028300</name>
</gene>
<dbReference type="InterPro" id="IPR005279">
    <property type="entry name" value="Dipep/tripep_permease"/>
</dbReference>
<evidence type="ECO:0008006" key="11">
    <source>
        <dbReference type="Google" id="ProtNLM"/>
    </source>
</evidence>
<evidence type="ECO:0000256" key="1">
    <source>
        <dbReference type="ARBA" id="ARBA00004651"/>
    </source>
</evidence>
<evidence type="ECO:0000256" key="4">
    <source>
        <dbReference type="ARBA" id="ARBA00022692"/>
    </source>
</evidence>
<protein>
    <recommendedName>
        <fullName evidence="11">Major facilitator superfamily (MFS) profile domain-containing protein</fullName>
    </recommendedName>
</protein>
<evidence type="ECO:0000313" key="9">
    <source>
        <dbReference type="EMBL" id="GHP11555.1"/>
    </source>
</evidence>
<dbReference type="PANTHER" id="PTHR23517">
    <property type="entry name" value="RESISTANCE PROTEIN MDTM, PUTATIVE-RELATED-RELATED"/>
    <property type="match status" value="1"/>
</dbReference>
<dbReference type="OrthoDB" id="8904098at2759"/>
<feature type="transmembrane region" description="Helical" evidence="8">
    <location>
        <begin position="564"/>
        <end position="586"/>
    </location>
</feature>